<dbReference type="Proteomes" id="UP001168107">
    <property type="component" value="Unassembled WGS sequence"/>
</dbReference>
<keyword evidence="2" id="KW-1185">Reference proteome</keyword>
<dbReference type="RefSeq" id="WP_146047116.1">
    <property type="nucleotide sequence ID" value="NZ_JAOPLL010000006.1"/>
</dbReference>
<protein>
    <submittedName>
        <fullName evidence="1">Uncharacterized protein</fullName>
    </submittedName>
</protein>
<evidence type="ECO:0000313" key="1">
    <source>
        <dbReference type="EMBL" id="MDM5072770.1"/>
    </source>
</evidence>
<gene>
    <name evidence="1" type="ORF">OB935_13125</name>
</gene>
<dbReference type="EMBL" id="JAOPLL010000006">
    <property type="protein sequence ID" value="MDM5072770.1"/>
    <property type="molecule type" value="Genomic_DNA"/>
</dbReference>
<reference evidence="1" key="1">
    <citation type="submission" date="2024-05" db="EMBL/GenBank/DDBJ databases">
        <title>WGS of Aeromonas isolates.</title>
        <authorList>
            <person name="Lee H."/>
        </authorList>
    </citation>
    <scope>NUCLEOTIDE SEQUENCE</scope>
    <source>
        <strain evidence="1">SU58-3</strain>
    </source>
</reference>
<accession>A0ABT7Q097</accession>
<comment type="caution">
    <text evidence="1">The sequence shown here is derived from an EMBL/GenBank/DDBJ whole genome shotgun (WGS) entry which is preliminary data.</text>
</comment>
<name>A0ABT7Q097_9GAMM</name>
<sequence length="63" mass="7285">MKVVELEVYKEKQKNETSLTKIYYDASKPSGRILHFQNSKDSSSGIDIAILERVLKKARNLSW</sequence>
<proteinExistence type="predicted"/>
<organism evidence="1 2">
    <name type="scientific">Aeromonas bestiarum</name>
    <dbReference type="NCBI Taxonomy" id="105751"/>
    <lineage>
        <taxon>Bacteria</taxon>
        <taxon>Pseudomonadati</taxon>
        <taxon>Pseudomonadota</taxon>
        <taxon>Gammaproteobacteria</taxon>
        <taxon>Aeromonadales</taxon>
        <taxon>Aeromonadaceae</taxon>
        <taxon>Aeromonas</taxon>
    </lineage>
</organism>
<evidence type="ECO:0000313" key="2">
    <source>
        <dbReference type="Proteomes" id="UP001168107"/>
    </source>
</evidence>